<dbReference type="InterPro" id="IPR011040">
    <property type="entry name" value="Sialidase"/>
</dbReference>
<evidence type="ECO:0000313" key="3">
    <source>
        <dbReference type="Proteomes" id="UP000320672"/>
    </source>
</evidence>
<gene>
    <name evidence="2" type="ORF">FF011L_25680</name>
</gene>
<dbReference type="AlphaFoldDB" id="A0A517MFX9"/>
<dbReference type="Proteomes" id="UP000320672">
    <property type="component" value="Chromosome"/>
</dbReference>
<dbReference type="CDD" id="cd15482">
    <property type="entry name" value="Sialidase_non-viral"/>
    <property type="match status" value="1"/>
</dbReference>
<dbReference type="PANTHER" id="PTHR43752:SF2">
    <property type="entry name" value="BNR_ASP-BOX REPEAT FAMILY PROTEIN"/>
    <property type="match status" value="1"/>
</dbReference>
<reference evidence="2 3" key="1">
    <citation type="submission" date="2019-02" db="EMBL/GenBank/DDBJ databases">
        <title>Deep-cultivation of Planctomycetes and their phenomic and genomic characterization uncovers novel biology.</title>
        <authorList>
            <person name="Wiegand S."/>
            <person name="Jogler M."/>
            <person name="Boedeker C."/>
            <person name="Pinto D."/>
            <person name="Vollmers J."/>
            <person name="Rivas-Marin E."/>
            <person name="Kohn T."/>
            <person name="Peeters S.H."/>
            <person name="Heuer A."/>
            <person name="Rast P."/>
            <person name="Oberbeckmann S."/>
            <person name="Bunk B."/>
            <person name="Jeske O."/>
            <person name="Meyerdierks A."/>
            <person name="Storesund J.E."/>
            <person name="Kallscheuer N."/>
            <person name="Luecker S."/>
            <person name="Lage O.M."/>
            <person name="Pohl T."/>
            <person name="Merkel B.J."/>
            <person name="Hornburger P."/>
            <person name="Mueller R.-W."/>
            <person name="Bruemmer F."/>
            <person name="Labrenz M."/>
            <person name="Spormann A.M."/>
            <person name="Op den Camp H."/>
            <person name="Overmann J."/>
            <person name="Amann R."/>
            <person name="Jetten M.S.M."/>
            <person name="Mascher T."/>
            <person name="Medema M.H."/>
            <person name="Devos D.P."/>
            <person name="Kaster A.-K."/>
            <person name="Ovreas L."/>
            <person name="Rohde M."/>
            <person name="Galperin M.Y."/>
            <person name="Jogler C."/>
        </authorList>
    </citation>
    <scope>NUCLEOTIDE SEQUENCE [LARGE SCALE GENOMIC DNA]</scope>
    <source>
        <strain evidence="2 3">FF011L</strain>
    </source>
</reference>
<dbReference type="KEGG" id="rml:FF011L_25680"/>
<dbReference type="EMBL" id="CP036262">
    <property type="protein sequence ID" value="QDS93795.1"/>
    <property type="molecule type" value="Genomic_DNA"/>
</dbReference>
<dbReference type="RefSeq" id="WP_246109883.1">
    <property type="nucleotide sequence ID" value="NZ_CP036262.1"/>
</dbReference>
<dbReference type="SUPFAM" id="SSF50939">
    <property type="entry name" value="Sialidases"/>
    <property type="match status" value="1"/>
</dbReference>
<feature type="domain" description="Sialidase" evidence="1">
    <location>
        <begin position="66"/>
        <end position="339"/>
    </location>
</feature>
<evidence type="ECO:0000313" key="2">
    <source>
        <dbReference type="EMBL" id="QDS93795.1"/>
    </source>
</evidence>
<proteinExistence type="predicted"/>
<accession>A0A517MFX9</accession>
<dbReference type="InterPro" id="IPR036278">
    <property type="entry name" value="Sialidase_sf"/>
</dbReference>
<dbReference type="Gene3D" id="2.120.10.10">
    <property type="match status" value="1"/>
</dbReference>
<sequence>MSSMKPFLNRIIPLLLFLSICLTGNLKAEDLPFLEPPQYIGPAKALQSVTNRAFAGIPSLAVSNGGRLWATWYAGKTPGEDQNNYVVLSTSGDGGATWKEVLVVDPDEAGPVRAYDPELWIAPDGKLRLVWAQAVGHLGDIAGVWFLEIEDPDAAQPRFGKPKRITDGVMMCKPLVLSTGEWALPASTWRATDESARMIVSADQGKTWTRRGGCNVPKNVRAFDEHMFIERRDKSIWLLVRTKYGIGESVSTDRGKTWPELTPSTIAHPSARFFIRRLASGNLLLVKHGPIDKKTGRSHLLAFVSKDDGKTWSGGLMLDERAGVSYPDGQQDADGVIHIIYDYNRTSDRQILFASFREEDAAAGKAVTDSVKLRQLVSQASGGLERKKGTPSPVKKHKDGKALKIEPAGALAIDDVAVHSFDVGATLFTDRGYTIAERPKALEGTDFLRVPLEGKKAVRCVRAGMVYFLSPEPGRNGDSQSQVLLDQGFEKVALPETRLFDPNRSANYCTLYQKQCKKSESIEFGKWAVPVFFRK</sequence>
<dbReference type="PANTHER" id="PTHR43752">
    <property type="entry name" value="BNR/ASP-BOX REPEAT FAMILY PROTEIN"/>
    <property type="match status" value="1"/>
</dbReference>
<organism evidence="2 3">
    <name type="scientific">Roseimaritima multifibrata</name>
    <dbReference type="NCBI Taxonomy" id="1930274"/>
    <lineage>
        <taxon>Bacteria</taxon>
        <taxon>Pseudomonadati</taxon>
        <taxon>Planctomycetota</taxon>
        <taxon>Planctomycetia</taxon>
        <taxon>Pirellulales</taxon>
        <taxon>Pirellulaceae</taxon>
        <taxon>Roseimaritima</taxon>
    </lineage>
</organism>
<name>A0A517MFX9_9BACT</name>
<keyword evidence="3" id="KW-1185">Reference proteome</keyword>
<protein>
    <submittedName>
        <fullName evidence="2">BNR/Asp-box repeat protein</fullName>
    </submittedName>
</protein>
<evidence type="ECO:0000259" key="1">
    <source>
        <dbReference type="Pfam" id="PF13088"/>
    </source>
</evidence>
<dbReference type="Pfam" id="PF13088">
    <property type="entry name" value="BNR_2"/>
    <property type="match status" value="1"/>
</dbReference>